<dbReference type="AlphaFoldDB" id="A0A239LZW4"/>
<feature type="transmembrane region" description="Helical" evidence="8">
    <location>
        <begin position="360"/>
        <end position="382"/>
    </location>
</feature>
<dbReference type="EMBL" id="FZOR01000025">
    <property type="protein sequence ID" value="SNT35562.1"/>
    <property type="molecule type" value="Genomic_DNA"/>
</dbReference>
<dbReference type="Gene3D" id="1.20.1250.20">
    <property type="entry name" value="MFS general substrate transporter like domains"/>
    <property type="match status" value="2"/>
</dbReference>
<protein>
    <submittedName>
        <fullName evidence="10">Drug resistance transporter, EmrB/QacA subfamily</fullName>
    </submittedName>
</protein>
<evidence type="ECO:0000259" key="9">
    <source>
        <dbReference type="PROSITE" id="PS50850"/>
    </source>
</evidence>
<dbReference type="SUPFAM" id="SSF103473">
    <property type="entry name" value="MFS general substrate transporter"/>
    <property type="match status" value="1"/>
</dbReference>
<comment type="similarity">
    <text evidence="2">Belongs to the major facilitator superfamily. EmrB family.</text>
</comment>
<feature type="transmembrane region" description="Helical" evidence="8">
    <location>
        <begin position="54"/>
        <end position="71"/>
    </location>
</feature>
<evidence type="ECO:0000256" key="6">
    <source>
        <dbReference type="ARBA" id="ARBA00022989"/>
    </source>
</evidence>
<feature type="transmembrane region" description="Helical" evidence="8">
    <location>
        <begin position="326"/>
        <end position="348"/>
    </location>
</feature>
<evidence type="ECO:0000313" key="11">
    <source>
        <dbReference type="Proteomes" id="UP000198318"/>
    </source>
</evidence>
<keyword evidence="3" id="KW-0813">Transport</keyword>
<comment type="subcellular location">
    <subcellularLocation>
        <location evidence="1">Cell membrane</location>
        <topology evidence="1">Multi-pass membrane protein</topology>
    </subcellularLocation>
</comment>
<keyword evidence="11" id="KW-1185">Reference proteome</keyword>
<dbReference type="Proteomes" id="UP000198318">
    <property type="component" value="Unassembled WGS sequence"/>
</dbReference>
<dbReference type="InterPro" id="IPR004638">
    <property type="entry name" value="EmrB-like"/>
</dbReference>
<evidence type="ECO:0000256" key="3">
    <source>
        <dbReference type="ARBA" id="ARBA00022448"/>
    </source>
</evidence>
<dbReference type="InterPro" id="IPR020846">
    <property type="entry name" value="MFS_dom"/>
</dbReference>
<dbReference type="Pfam" id="PF07690">
    <property type="entry name" value="MFS_1"/>
    <property type="match status" value="1"/>
</dbReference>
<feature type="transmembrane region" description="Helical" evidence="8">
    <location>
        <begin position="12"/>
        <end position="34"/>
    </location>
</feature>
<feature type="transmembrane region" description="Helical" evidence="8">
    <location>
        <begin position="137"/>
        <end position="160"/>
    </location>
</feature>
<gene>
    <name evidence="10" type="ORF">SAMN05443665_10256</name>
</gene>
<evidence type="ECO:0000256" key="2">
    <source>
        <dbReference type="ARBA" id="ARBA00008537"/>
    </source>
</evidence>
<name>A0A239LZW4_9ACTN</name>
<keyword evidence="7 8" id="KW-0472">Membrane</keyword>
<evidence type="ECO:0000256" key="8">
    <source>
        <dbReference type="SAM" id="Phobius"/>
    </source>
</evidence>
<evidence type="ECO:0000256" key="5">
    <source>
        <dbReference type="ARBA" id="ARBA00022692"/>
    </source>
</evidence>
<keyword evidence="4" id="KW-1003">Cell membrane</keyword>
<dbReference type="CDD" id="cd17503">
    <property type="entry name" value="MFS_LmrB_MDR_like"/>
    <property type="match status" value="1"/>
</dbReference>
<feature type="domain" description="Major facilitator superfamily (MFS) profile" evidence="9">
    <location>
        <begin position="12"/>
        <end position="454"/>
    </location>
</feature>
<keyword evidence="6 8" id="KW-1133">Transmembrane helix</keyword>
<dbReference type="RefSeq" id="WP_089328337.1">
    <property type="nucleotide sequence ID" value="NZ_FZOR01000025.1"/>
</dbReference>
<evidence type="ECO:0000313" key="10">
    <source>
        <dbReference type="EMBL" id="SNT35562.1"/>
    </source>
</evidence>
<feature type="transmembrane region" description="Helical" evidence="8">
    <location>
        <begin position="166"/>
        <end position="185"/>
    </location>
</feature>
<feature type="transmembrane region" description="Helical" evidence="8">
    <location>
        <begin position="78"/>
        <end position="97"/>
    </location>
</feature>
<dbReference type="PROSITE" id="PS50850">
    <property type="entry name" value="MFS"/>
    <property type="match status" value="1"/>
</dbReference>
<feature type="transmembrane region" description="Helical" evidence="8">
    <location>
        <begin position="431"/>
        <end position="449"/>
    </location>
</feature>
<dbReference type="PANTHER" id="PTHR42718">
    <property type="entry name" value="MAJOR FACILITATOR SUPERFAMILY MULTIDRUG TRANSPORTER MFSC"/>
    <property type="match status" value="1"/>
</dbReference>
<proteinExistence type="inferred from homology"/>
<dbReference type="InterPro" id="IPR011701">
    <property type="entry name" value="MFS"/>
</dbReference>
<reference evidence="10 11" key="1">
    <citation type="submission" date="2017-06" db="EMBL/GenBank/DDBJ databases">
        <authorList>
            <person name="Kim H.J."/>
            <person name="Triplett B.A."/>
        </authorList>
    </citation>
    <scope>NUCLEOTIDE SEQUENCE [LARGE SCALE GENOMIC DNA]</scope>
    <source>
        <strain evidence="10 11">DSM 44715</strain>
    </source>
</reference>
<organism evidence="10 11">
    <name type="scientific">Actinomadura meyerae</name>
    <dbReference type="NCBI Taxonomy" id="240840"/>
    <lineage>
        <taxon>Bacteria</taxon>
        <taxon>Bacillati</taxon>
        <taxon>Actinomycetota</taxon>
        <taxon>Actinomycetes</taxon>
        <taxon>Streptosporangiales</taxon>
        <taxon>Thermomonosporaceae</taxon>
        <taxon>Actinomadura</taxon>
    </lineage>
</organism>
<dbReference type="InterPro" id="IPR036259">
    <property type="entry name" value="MFS_trans_sf"/>
</dbReference>
<feature type="transmembrane region" description="Helical" evidence="8">
    <location>
        <begin position="103"/>
        <end position="125"/>
    </location>
</feature>
<evidence type="ECO:0000256" key="1">
    <source>
        <dbReference type="ARBA" id="ARBA00004651"/>
    </source>
</evidence>
<keyword evidence="5 8" id="KW-0812">Transmembrane</keyword>
<feature type="transmembrane region" description="Helical" evidence="8">
    <location>
        <begin position="394"/>
        <end position="419"/>
    </location>
</feature>
<dbReference type="NCBIfam" id="TIGR00711">
    <property type="entry name" value="efflux_EmrB"/>
    <property type="match status" value="1"/>
</dbReference>
<dbReference type="GO" id="GO:0022857">
    <property type="term" value="F:transmembrane transporter activity"/>
    <property type="evidence" value="ECO:0007669"/>
    <property type="project" value="InterPro"/>
</dbReference>
<accession>A0A239LZW4</accession>
<feature type="transmembrane region" description="Helical" evidence="8">
    <location>
        <begin position="197"/>
        <end position="217"/>
    </location>
</feature>
<sequence>MGERLDPKVLRTAGVLIAGILAVVFDTTIVGVALHDLAADLHASVATIQWVTTAYLLALGITVPLSTWAMARYGGKRVWIFSLAVFLAGSLASSAAWDAPALIAGRVVQGIGGGLMLPVMTTLVVRAAGGRLLGRTTAVIALPALLGPILGPLAGGAILAHLGWRWMFWVNIPFGVAGIWLAARFLDRDDPSGRPRLDVPGLALLAPGLAATIFGLSEAASKGFADLGALAPLIIGVGLVAGFAAYALRRTDPLVDVRLFAHRPTVSASTVLFFSGFALYGALLLLPLFFQQVRGATALDAGLALVPQGIGTLLSRSLAGSLTDRLGARPITVAGFLVVGAATVPFAFADAHTSTWTLAGWLLLRGIGLGAVTVPVMAVAYLGLDREAVAHASVLIRVAQQIGGSFGTAVLAVILAHVMGTGHPEDAFHQAFWWAAAFAGVAAVLALLLPGRAAVQQAVPDAAEPAPPTPVREAR</sequence>
<evidence type="ECO:0000256" key="4">
    <source>
        <dbReference type="ARBA" id="ARBA00022475"/>
    </source>
</evidence>
<dbReference type="OrthoDB" id="9812221at2"/>
<dbReference type="PANTHER" id="PTHR42718:SF9">
    <property type="entry name" value="MAJOR FACILITATOR SUPERFAMILY MULTIDRUG TRANSPORTER MFSC"/>
    <property type="match status" value="1"/>
</dbReference>
<evidence type="ECO:0000256" key="7">
    <source>
        <dbReference type="ARBA" id="ARBA00023136"/>
    </source>
</evidence>
<feature type="transmembrane region" description="Helical" evidence="8">
    <location>
        <begin position="269"/>
        <end position="290"/>
    </location>
</feature>
<feature type="transmembrane region" description="Helical" evidence="8">
    <location>
        <begin position="229"/>
        <end position="248"/>
    </location>
</feature>
<dbReference type="GO" id="GO:0005886">
    <property type="term" value="C:plasma membrane"/>
    <property type="evidence" value="ECO:0007669"/>
    <property type="project" value="UniProtKB-SubCell"/>
</dbReference>